<comment type="similarity">
    <text evidence="2">Belongs to the PBP/GOBP family.</text>
</comment>
<dbReference type="CDD" id="cd23992">
    <property type="entry name" value="PBP_GOBP"/>
    <property type="match status" value="1"/>
</dbReference>
<dbReference type="InterPro" id="IPR006170">
    <property type="entry name" value="PBP/GOBP"/>
</dbReference>
<dbReference type="InterPro" id="IPR036728">
    <property type="entry name" value="PBP_GOBP_sf"/>
</dbReference>
<evidence type="ECO:0000313" key="7">
    <source>
        <dbReference type="Proteomes" id="UP001153636"/>
    </source>
</evidence>
<dbReference type="SUPFAM" id="SSF47565">
    <property type="entry name" value="Insect pheromone/odorant-binding proteins"/>
    <property type="match status" value="1"/>
</dbReference>
<evidence type="ECO:0000256" key="3">
    <source>
        <dbReference type="ARBA" id="ARBA00022525"/>
    </source>
</evidence>
<feature type="chain" id="PRO_5040216600" evidence="5">
    <location>
        <begin position="20"/>
        <end position="136"/>
    </location>
</feature>
<dbReference type="GO" id="GO:0005615">
    <property type="term" value="C:extracellular space"/>
    <property type="evidence" value="ECO:0007669"/>
    <property type="project" value="TreeGrafter"/>
</dbReference>
<dbReference type="Gene3D" id="1.10.238.20">
    <property type="entry name" value="Pheromone/general odorant binding protein domain"/>
    <property type="match status" value="1"/>
</dbReference>
<evidence type="ECO:0000256" key="4">
    <source>
        <dbReference type="ARBA" id="ARBA00022729"/>
    </source>
</evidence>
<accession>A0A9P0CQH4</accession>
<dbReference type="AlphaFoldDB" id="A0A9P0CQH4"/>
<proteinExistence type="inferred from homology"/>
<gene>
    <name evidence="6" type="ORF">PSYICH_LOCUS7562</name>
</gene>
<dbReference type="PANTHER" id="PTHR11857:SF43">
    <property type="entry name" value="GEO07291P1-RELATED"/>
    <property type="match status" value="1"/>
</dbReference>
<dbReference type="GO" id="GO:0007608">
    <property type="term" value="P:sensory perception of smell"/>
    <property type="evidence" value="ECO:0007669"/>
    <property type="project" value="TreeGrafter"/>
</dbReference>
<comment type="subcellular location">
    <subcellularLocation>
        <location evidence="1">Secreted</location>
    </subcellularLocation>
</comment>
<keyword evidence="3" id="KW-0964">Secreted</keyword>
<dbReference type="Pfam" id="PF01395">
    <property type="entry name" value="PBP_GOBP"/>
    <property type="match status" value="1"/>
</dbReference>
<feature type="signal peptide" evidence="5">
    <location>
        <begin position="1"/>
        <end position="19"/>
    </location>
</feature>
<dbReference type="EMBL" id="OV651814">
    <property type="protein sequence ID" value="CAH1106066.1"/>
    <property type="molecule type" value="Genomic_DNA"/>
</dbReference>
<name>A0A9P0CQH4_9CUCU</name>
<dbReference type="SMART" id="SM00708">
    <property type="entry name" value="PhBP"/>
    <property type="match status" value="1"/>
</dbReference>
<sequence>MKILILLIPLIVGFNLISAQIPPRFASLMQAHLQCQSSSGVSPALLGGISSGNIPDDPSVRRHLLCINQRLGIQDSSGNLQMDTISQMANTMAPPGVDRITIQQVVSRCAIQRSNPEDTAFQMDRCLLQSGTSMIG</sequence>
<dbReference type="GO" id="GO:0005549">
    <property type="term" value="F:odorant binding"/>
    <property type="evidence" value="ECO:0007669"/>
    <property type="project" value="InterPro"/>
</dbReference>
<evidence type="ECO:0000256" key="5">
    <source>
        <dbReference type="SAM" id="SignalP"/>
    </source>
</evidence>
<dbReference type="Proteomes" id="UP001153636">
    <property type="component" value="Chromosome 2"/>
</dbReference>
<dbReference type="OrthoDB" id="8194670at2759"/>
<keyword evidence="7" id="KW-1185">Reference proteome</keyword>
<evidence type="ECO:0000256" key="1">
    <source>
        <dbReference type="ARBA" id="ARBA00004613"/>
    </source>
</evidence>
<evidence type="ECO:0000313" key="6">
    <source>
        <dbReference type="EMBL" id="CAH1106066.1"/>
    </source>
</evidence>
<dbReference type="PANTHER" id="PTHR11857">
    <property type="entry name" value="ODORANT BINDING PROTEIN-RELATED"/>
    <property type="match status" value="1"/>
</dbReference>
<organism evidence="6 7">
    <name type="scientific">Psylliodes chrysocephalus</name>
    <dbReference type="NCBI Taxonomy" id="3402493"/>
    <lineage>
        <taxon>Eukaryota</taxon>
        <taxon>Metazoa</taxon>
        <taxon>Ecdysozoa</taxon>
        <taxon>Arthropoda</taxon>
        <taxon>Hexapoda</taxon>
        <taxon>Insecta</taxon>
        <taxon>Pterygota</taxon>
        <taxon>Neoptera</taxon>
        <taxon>Endopterygota</taxon>
        <taxon>Coleoptera</taxon>
        <taxon>Polyphaga</taxon>
        <taxon>Cucujiformia</taxon>
        <taxon>Chrysomeloidea</taxon>
        <taxon>Chrysomelidae</taxon>
        <taxon>Galerucinae</taxon>
        <taxon>Alticini</taxon>
        <taxon>Psylliodes</taxon>
    </lineage>
</organism>
<evidence type="ECO:0000256" key="2">
    <source>
        <dbReference type="ARBA" id="ARBA00008098"/>
    </source>
</evidence>
<keyword evidence="4 5" id="KW-0732">Signal</keyword>
<protein>
    <submittedName>
        <fullName evidence="6">Uncharacterized protein</fullName>
    </submittedName>
</protein>
<reference evidence="6" key="1">
    <citation type="submission" date="2022-01" db="EMBL/GenBank/DDBJ databases">
        <authorList>
            <person name="King R."/>
        </authorList>
    </citation>
    <scope>NUCLEOTIDE SEQUENCE</scope>
</reference>